<gene>
    <name evidence="2" type="ORF">SAMN05216247_101141</name>
</gene>
<reference evidence="2 3" key="1">
    <citation type="submission" date="2016-10" db="EMBL/GenBank/DDBJ databases">
        <authorList>
            <person name="de Groot N.N."/>
        </authorList>
    </citation>
    <scope>NUCLEOTIDE SEQUENCE [LARGE SCALE GENOMIC DNA]</scope>
    <source>
        <strain evidence="2 3">ICMP 14252</strain>
    </source>
</reference>
<feature type="domain" description="AbiJ-NTD3" evidence="1">
    <location>
        <begin position="34"/>
        <end position="198"/>
    </location>
</feature>
<evidence type="ECO:0000313" key="2">
    <source>
        <dbReference type="EMBL" id="SDX47946.1"/>
    </source>
</evidence>
<dbReference type="Proteomes" id="UP000182902">
    <property type="component" value="Unassembled WGS sequence"/>
</dbReference>
<dbReference type="EMBL" id="FNOX01000001">
    <property type="protein sequence ID" value="SDX47946.1"/>
    <property type="molecule type" value="Genomic_DNA"/>
</dbReference>
<accession>A0A1H3C1H3</accession>
<dbReference type="InterPro" id="IPR041427">
    <property type="entry name" value="AbiJ-NTD3"/>
</dbReference>
<organism evidence="2 3">
    <name type="scientific">Pseudomonas salomonii</name>
    <dbReference type="NCBI Taxonomy" id="191391"/>
    <lineage>
        <taxon>Bacteria</taxon>
        <taxon>Pseudomonadati</taxon>
        <taxon>Pseudomonadota</taxon>
        <taxon>Gammaproteobacteria</taxon>
        <taxon>Pseudomonadales</taxon>
        <taxon>Pseudomonadaceae</taxon>
        <taxon>Pseudomonas</taxon>
    </lineage>
</organism>
<proteinExistence type="predicted"/>
<dbReference type="AlphaFoldDB" id="A0A1H3C1H3"/>
<evidence type="ECO:0000313" key="3">
    <source>
        <dbReference type="Proteomes" id="UP000182902"/>
    </source>
</evidence>
<name>A0A1H3C1H3_9PSED</name>
<sequence>MPELVELARKVVERFEDAHLDDLLSELSTPDSHRISDITRRAILAELDQLYPLFGELPPLDGLEILHPEWGMVGPEGTFLHTLHDDIIQHFVANEDYSNSTALKHCGAMTCAQQRFIALIELILSPLCRTDAEQVLLAPKLEHLFSADGFTVALTRHVSRRAVYGVRRRAAGVAGSPKNLIFASINTKPDIYFTDAIDNNLAIQNEHDALIYDRALSGKGLLWNDLVGWWSDLHRATDHDLARKGLYGRLSAAVRETGSVGEAVLFDTYYRTLGPTLQDRLPALIPQVYLHYDPKTSYQRGPDKVLVRERMDFLLLLDHDVRVVIEVDGQHHYAVNGKPSPKLYAQMASEDRQLRLRRYDVYRFGGAEFPDSRMDNGTVRIGDESRTLASSFFNKLFALHGLL</sequence>
<dbReference type="Pfam" id="PF18860">
    <property type="entry name" value="AbiJ_NTD3"/>
    <property type="match status" value="1"/>
</dbReference>
<evidence type="ECO:0000259" key="1">
    <source>
        <dbReference type="Pfam" id="PF18860"/>
    </source>
</evidence>
<protein>
    <recommendedName>
        <fullName evidence="1">AbiJ-NTD3 domain-containing protein</fullName>
    </recommendedName>
</protein>